<dbReference type="GO" id="GO:0005576">
    <property type="term" value="C:extracellular region"/>
    <property type="evidence" value="ECO:0007669"/>
    <property type="project" value="UniProtKB-SubCell"/>
</dbReference>
<reference evidence="8 9" key="1">
    <citation type="submission" date="2017-09" db="EMBL/GenBank/DDBJ databases">
        <title>Depth-based differentiation of microbial function through sediment-hosted aquifers and enrichment of novel symbionts in the deep terrestrial subsurface.</title>
        <authorList>
            <person name="Probst A.J."/>
            <person name="Ladd B."/>
            <person name="Jarett J.K."/>
            <person name="Geller-Mcgrath D.E."/>
            <person name="Sieber C.M."/>
            <person name="Emerson J.B."/>
            <person name="Anantharaman K."/>
            <person name="Thomas B.C."/>
            <person name="Malmstrom R."/>
            <person name="Stieglmeier M."/>
            <person name="Klingl A."/>
            <person name="Woyke T."/>
            <person name="Ryan C.M."/>
            <person name="Banfield J.F."/>
        </authorList>
    </citation>
    <scope>NUCLEOTIDE SEQUENCE [LARGE SCALE GENOMIC DNA]</scope>
    <source>
        <strain evidence="8">CG17_big_fil_post_rev_8_21_14_2_50_48_46</strain>
    </source>
</reference>
<dbReference type="InterPro" id="IPR003481">
    <property type="entry name" value="FliD_N"/>
</dbReference>
<dbReference type="Proteomes" id="UP000231019">
    <property type="component" value="Unassembled WGS sequence"/>
</dbReference>
<dbReference type="AlphaFoldDB" id="A0A2M7GAU6"/>
<keyword evidence="5" id="KW-0964">Secreted</keyword>
<comment type="subcellular location">
    <subcellularLocation>
        <location evidence="5">Secreted</location>
    </subcellularLocation>
    <subcellularLocation>
        <location evidence="5">Bacterial flagellum</location>
    </subcellularLocation>
</comment>
<comment type="subunit">
    <text evidence="2 5">Homopentamer.</text>
</comment>
<evidence type="ECO:0000256" key="2">
    <source>
        <dbReference type="ARBA" id="ARBA00011255"/>
    </source>
</evidence>
<dbReference type="GO" id="GO:0009424">
    <property type="term" value="C:bacterial-type flagellum hook"/>
    <property type="evidence" value="ECO:0007669"/>
    <property type="project" value="UniProtKB-UniRule"/>
</dbReference>
<sequence>MSTISFGGLASGLNTDSIIQQLLAIESRPLTLLSQQRSNYQNQIDAYKDINTRLSALENKAFALTQISSLIGRKASSSNSNSLLATANANALTGSFQVEVLQLASNSKLQTGNLAGQGNNQGGIADVATDFSGETLTQLNSANRLREALTEGSFFVNGQQITITSGSTLNSIFTDIQNATGATGALAYDPAKGGQTLTFSSLSAINLSSGSSNFLSVFKLDTAAYAAGSISSTDAVNGVRADLKLDNSAGATNLAQTVASGVLTLNGVAIAYNGANDSLNDLIQRINLSDAGVNANYSSLGGGKLVITQKTTGPQTTSFSDTGNLSQALGLSAPDSVIAGNAAQIKIDGGSTQYFTRNSGIQAAGLEGVTLDLREANPGNPFTVTVNADSEAAVGQVQGFVDQFNAVVSRINELTAYNPSTKARGTLLSDFTVNNVKDRLFKLVFGTVTGLTQGNERGTLSELGISTGAIGSVAGTTTSLQLDASKLTQALQDTPTRVAQIFGATATSNGSAGIMSQFKTYLDGLSNATGTFNQKQKVVSGQIDLIDSRIENLNKRLTSRQKILEQQFSSMEKILSRLQTQQSALSNLITQLSAK</sequence>
<dbReference type="PANTHER" id="PTHR30288:SF0">
    <property type="entry name" value="FLAGELLAR HOOK-ASSOCIATED PROTEIN 2"/>
    <property type="match status" value="1"/>
</dbReference>
<proteinExistence type="inferred from homology"/>
<name>A0A2M7GAU6_9BACT</name>
<evidence type="ECO:0000256" key="5">
    <source>
        <dbReference type="RuleBase" id="RU362066"/>
    </source>
</evidence>
<dbReference type="Pfam" id="PF07195">
    <property type="entry name" value="FliD_C"/>
    <property type="match status" value="1"/>
</dbReference>
<evidence type="ECO:0000259" key="6">
    <source>
        <dbReference type="Pfam" id="PF02465"/>
    </source>
</evidence>
<dbReference type="GO" id="GO:0009421">
    <property type="term" value="C:bacterial-type flagellum filament cap"/>
    <property type="evidence" value="ECO:0007669"/>
    <property type="project" value="InterPro"/>
</dbReference>
<evidence type="ECO:0000256" key="4">
    <source>
        <dbReference type="ARBA" id="ARBA00023143"/>
    </source>
</evidence>
<accession>A0A2M7GAU6</accession>
<dbReference type="Pfam" id="PF02465">
    <property type="entry name" value="FliD_N"/>
    <property type="match status" value="1"/>
</dbReference>
<evidence type="ECO:0000313" key="9">
    <source>
        <dbReference type="Proteomes" id="UP000231019"/>
    </source>
</evidence>
<feature type="domain" description="Flagellar hook-associated protein 2 N-terminal" evidence="6">
    <location>
        <begin position="11"/>
        <end position="106"/>
    </location>
</feature>
<evidence type="ECO:0000256" key="1">
    <source>
        <dbReference type="ARBA" id="ARBA00009764"/>
    </source>
</evidence>
<dbReference type="EMBL" id="PFFQ01000005">
    <property type="protein sequence ID" value="PIW19225.1"/>
    <property type="molecule type" value="Genomic_DNA"/>
</dbReference>
<comment type="function">
    <text evidence="5">Required for morphogenesis and for the elongation of the flagellar filament by facilitating polymerization of the flagellin monomers at the tip of growing filament. Forms a capping structure, which prevents flagellin subunits (transported through the central channel of the flagellum) from leaking out without polymerization at the distal end.</text>
</comment>
<keyword evidence="4 5" id="KW-0975">Bacterial flagellum</keyword>
<feature type="coiled-coil region" evidence="5">
    <location>
        <begin position="30"/>
        <end position="60"/>
    </location>
</feature>
<dbReference type="InterPro" id="IPR010809">
    <property type="entry name" value="FliD_C"/>
</dbReference>
<evidence type="ECO:0000259" key="7">
    <source>
        <dbReference type="Pfam" id="PF07195"/>
    </source>
</evidence>
<feature type="domain" description="Flagellar hook-associated protein 2 C-terminal" evidence="7">
    <location>
        <begin position="342"/>
        <end position="579"/>
    </location>
</feature>
<gene>
    <name evidence="8" type="ORF">COW36_02095</name>
</gene>
<comment type="caution">
    <text evidence="8">The sequence shown here is derived from an EMBL/GenBank/DDBJ whole genome shotgun (WGS) entry which is preliminary data.</text>
</comment>
<dbReference type="PANTHER" id="PTHR30288">
    <property type="entry name" value="FLAGELLAR CAP/ASSEMBLY PROTEIN FLID"/>
    <property type="match status" value="1"/>
</dbReference>
<evidence type="ECO:0000256" key="3">
    <source>
        <dbReference type="ARBA" id="ARBA00023054"/>
    </source>
</evidence>
<evidence type="ECO:0000313" key="8">
    <source>
        <dbReference type="EMBL" id="PIW19225.1"/>
    </source>
</evidence>
<dbReference type="GO" id="GO:0071973">
    <property type="term" value="P:bacterial-type flagellum-dependent cell motility"/>
    <property type="evidence" value="ECO:0007669"/>
    <property type="project" value="TreeGrafter"/>
</dbReference>
<organism evidence="8 9">
    <name type="scientific">bacterium (Candidatus Blackallbacteria) CG17_big_fil_post_rev_8_21_14_2_50_48_46</name>
    <dbReference type="NCBI Taxonomy" id="2014261"/>
    <lineage>
        <taxon>Bacteria</taxon>
        <taxon>Candidatus Blackallbacteria</taxon>
    </lineage>
</organism>
<dbReference type="InterPro" id="IPR040026">
    <property type="entry name" value="FliD"/>
</dbReference>
<protein>
    <recommendedName>
        <fullName evidence="5">Flagellar hook-associated protein 2</fullName>
        <shortName evidence="5">HAP2</shortName>
    </recommendedName>
    <alternativeName>
        <fullName evidence="5">Flagellar cap protein</fullName>
    </alternativeName>
</protein>
<dbReference type="GO" id="GO:0007155">
    <property type="term" value="P:cell adhesion"/>
    <property type="evidence" value="ECO:0007669"/>
    <property type="project" value="InterPro"/>
</dbReference>
<keyword evidence="3 5" id="KW-0175">Coiled coil</keyword>
<comment type="similarity">
    <text evidence="1 5">Belongs to the FliD family.</text>
</comment>